<evidence type="ECO:0000313" key="1">
    <source>
        <dbReference type="EMBL" id="SFZ98903.1"/>
    </source>
</evidence>
<dbReference type="EMBL" id="FPKX01000067">
    <property type="protein sequence ID" value="SFZ98903.1"/>
    <property type="molecule type" value="Genomic_DNA"/>
</dbReference>
<sequence>MKYMKLYSLTAATLATLALTGCGNTPNPEESFIYNGHNFGENKNVNFIQGVKDGCKTLTGAYTKDHDLFNSNESYKAGWEDGRLNCNKNEEEEK</sequence>
<name>A0A1W1EFW2_9ZZZZ</name>
<gene>
    <name evidence="1" type="ORF">MNB_SV-5-306</name>
</gene>
<accession>A0A1W1EFW2</accession>
<evidence type="ECO:0008006" key="2">
    <source>
        <dbReference type="Google" id="ProtNLM"/>
    </source>
</evidence>
<protein>
    <recommendedName>
        <fullName evidence="2">Lipoprotein</fullName>
    </recommendedName>
</protein>
<dbReference type="PROSITE" id="PS51257">
    <property type="entry name" value="PROKAR_LIPOPROTEIN"/>
    <property type="match status" value="1"/>
</dbReference>
<reference evidence="1" key="1">
    <citation type="submission" date="2016-10" db="EMBL/GenBank/DDBJ databases">
        <authorList>
            <person name="de Groot N.N."/>
        </authorList>
    </citation>
    <scope>NUCLEOTIDE SEQUENCE</scope>
</reference>
<organism evidence="1">
    <name type="scientific">hydrothermal vent metagenome</name>
    <dbReference type="NCBI Taxonomy" id="652676"/>
    <lineage>
        <taxon>unclassified sequences</taxon>
        <taxon>metagenomes</taxon>
        <taxon>ecological metagenomes</taxon>
    </lineage>
</organism>
<proteinExistence type="predicted"/>
<dbReference type="AlphaFoldDB" id="A0A1W1EFW2"/>